<protein>
    <recommendedName>
        <fullName evidence="5">AMP-dependent synthetase/ligase domain-containing protein</fullName>
    </recommendedName>
</protein>
<keyword evidence="3" id="KW-0276">Fatty acid metabolism</keyword>
<evidence type="ECO:0000259" key="5">
    <source>
        <dbReference type="Pfam" id="PF00501"/>
    </source>
</evidence>
<gene>
    <name evidence="6" type="ORF">BpJC7_14490</name>
</gene>
<dbReference type="PANTHER" id="PTHR43859:SF4">
    <property type="entry name" value="BUTANOATE--COA LIGASE AAE1-RELATED"/>
    <property type="match status" value="1"/>
</dbReference>
<sequence length="163" mass="18147">MCSLLYTSGTTGNPKGVMLTHRNNYLHALSAMHHLRVSDQDVYLHVLPMFHVNGWGSPFYYTENGATHVCLRKASAEGIFREIIKHKVTVLHMAPTVLNSLLQYMKNTILLLNRMCGWGHCRCCAAAGICRAGRKRTGPGIYLGVRHDCIDAAQPCFHDPVPS</sequence>
<reference evidence="6 7" key="1">
    <citation type="submission" date="2019-09" db="EMBL/GenBank/DDBJ databases">
        <title>Draft genome sequence of Bacillus sp. JC-7.</title>
        <authorList>
            <person name="Tanaka N."/>
            <person name="Shiwa Y."/>
            <person name="Fujita N."/>
            <person name="Tanasupawat S."/>
        </authorList>
    </citation>
    <scope>NUCLEOTIDE SEQUENCE [LARGE SCALE GENOMIC DNA]</scope>
    <source>
        <strain evidence="6 7">JC-7</strain>
    </source>
</reference>
<dbReference type="Gene3D" id="3.40.50.12780">
    <property type="entry name" value="N-terminal domain of ligase-like"/>
    <property type="match status" value="1"/>
</dbReference>
<evidence type="ECO:0000256" key="2">
    <source>
        <dbReference type="ARBA" id="ARBA00022598"/>
    </source>
</evidence>
<accession>A0A5J4J5C8</accession>
<comment type="similarity">
    <text evidence="1">Belongs to the ATP-dependent AMP-binding enzyme family.</text>
</comment>
<evidence type="ECO:0000313" key="6">
    <source>
        <dbReference type="EMBL" id="GER70146.1"/>
    </source>
</evidence>
<proteinExistence type="inferred from homology"/>
<evidence type="ECO:0000256" key="1">
    <source>
        <dbReference type="ARBA" id="ARBA00006432"/>
    </source>
</evidence>
<keyword evidence="4" id="KW-0443">Lipid metabolism</keyword>
<dbReference type="GO" id="GO:0016874">
    <property type="term" value="F:ligase activity"/>
    <property type="evidence" value="ECO:0007669"/>
    <property type="project" value="UniProtKB-KW"/>
</dbReference>
<comment type="caution">
    <text evidence="6">The sequence shown here is derived from an EMBL/GenBank/DDBJ whole genome shotgun (WGS) entry which is preliminary data.</text>
</comment>
<dbReference type="AlphaFoldDB" id="A0A5J4J5C8"/>
<evidence type="ECO:0000256" key="4">
    <source>
        <dbReference type="ARBA" id="ARBA00023098"/>
    </source>
</evidence>
<dbReference type="GO" id="GO:0006631">
    <property type="term" value="P:fatty acid metabolic process"/>
    <property type="evidence" value="ECO:0007669"/>
    <property type="project" value="UniProtKB-KW"/>
</dbReference>
<feature type="domain" description="AMP-dependent synthetase/ligase" evidence="5">
    <location>
        <begin position="2"/>
        <end position="104"/>
    </location>
</feature>
<name>A0A5J4J5C8_9BACI</name>
<dbReference type="SUPFAM" id="SSF56801">
    <property type="entry name" value="Acetyl-CoA synthetase-like"/>
    <property type="match status" value="1"/>
</dbReference>
<dbReference type="InterPro" id="IPR000873">
    <property type="entry name" value="AMP-dep_synth/lig_dom"/>
</dbReference>
<organism evidence="6 7">
    <name type="scientific">Weizmannia acidilactici</name>
    <dbReference type="NCBI Taxonomy" id="2607726"/>
    <lineage>
        <taxon>Bacteria</taxon>
        <taxon>Bacillati</taxon>
        <taxon>Bacillota</taxon>
        <taxon>Bacilli</taxon>
        <taxon>Bacillales</taxon>
        <taxon>Bacillaceae</taxon>
        <taxon>Heyndrickxia</taxon>
    </lineage>
</organism>
<keyword evidence="7" id="KW-1185">Reference proteome</keyword>
<keyword evidence="2" id="KW-0436">Ligase</keyword>
<dbReference type="Proteomes" id="UP000391919">
    <property type="component" value="Unassembled WGS sequence"/>
</dbReference>
<dbReference type="InterPro" id="IPR020845">
    <property type="entry name" value="AMP-binding_CS"/>
</dbReference>
<dbReference type="InterPro" id="IPR042099">
    <property type="entry name" value="ANL_N_sf"/>
</dbReference>
<dbReference type="EMBL" id="BKZQ01000015">
    <property type="protein sequence ID" value="GER70146.1"/>
    <property type="molecule type" value="Genomic_DNA"/>
</dbReference>
<dbReference type="PANTHER" id="PTHR43859">
    <property type="entry name" value="ACYL-ACTIVATING ENZYME"/>
    <property type="match status" value="1"/>
</dbReference>
<dbReference type="Pfam" id="PF00501">
    <property type="entry name" value="AMP-binding"/>
    <property type="match status" value="1"/>
</dbReference>
<evidence type="ECO:0000256" key="3">
    <source>
        <dbReference type="ARBA" id="ARBA00022832"/>
    </source>
</evidence>
<evidence type="ECO:0000313" key="7">
    <source>
        <dbReference type="Proteomes" id="UP000391919"/>
    </source>
</evidence>
<dbReference type="PROSITE" id="PS00455">
    <property type="entry name" value="AMP_BINDING"/>
    <property type="match status" value="1"/>
</dbReference>